<dbReference type="AlphaFoldDB" id="A0A839E001"/>
<comment type="caution">
    <text evidence="1">The sequence shown here is derived from an EMBL/GenBank/DDBJ whole genome shotgun (WGS) entry which is preliminary data.</text>
</comment>
<name>A0A839E001_9PSEU</name>
<dbReference type="EMBL" id="JACGWZ010000002">
    <property type="protein sequence ID" value="MBA8824298.1"/>
    <property type="molecule type" value="Genomic_DNA"/>
</dbReference>
<dbReference type="Proteomes" id="UP000569329">
    <property type="component" value="Unassembled WGS sequence"/>
</dbReference>
<sequence length="33" mass="3649">MAMLFVERECSHPLATGGDTDDLFAMIGGLFFR</sequence>
<organism evidence="1 2">
    <name type="scientific">Halosaccharopolyspora lacisalsi</name>
    <dbReference type="NCBI Taxonomy" id="1000566"/>
    <lineage>
        <taxon>Bacteria</taxon>
        <taxon>Bacillati</taxon>
        <taxon>Actinomycetota</taxon>
        <taxon>Actinomycetes</taxon>
        <taxon>Pseudonocardiales</taxon>
        <taxon>Pseudonocardiaceae</taxon>
        <taxon>Halosaccharopolyspora</taxon>
    </lineage>
</organism>
<protein>
    <submittedName>
        <fullName evidence="1">Uncharacterized protein</fullName>
    </submittedName>
</protein>
<proteinExistence type="predicted"/>
<evidence type="ECO:0000313" key="2">
    <source>
        <dbReference type="Proteomes" id="UP000569329"/>
    </source>
</evidence>
<reference evidence="1 2" key="1">
    <citation type="submission" date="2020-07" db="EMBL/GenBank/DDBJ databases">
        <title>Sequencing the genomes of 1000 actinobacteria strains.</title>
        <authorList>
            <person name="Klenk H.-P."/>
        </authorList>
    </citation>
    <scope>NUCLEOTIDE SEQUENCE [LARGE SCALE GENOMIC DNA]</scope>
    <source>
        <strain evidence="1 2">DSM 45975</strain>
    </source>
</reference>
<evidence type="ECO:0000313" key="1">
    <source>
        <dbReference type="EMBL" id="MBA8824298.1"/>
    </source>
</evidence>
<accession>A0A839E001</accession>
<gene>
    <name evidence="1" type="ORF">FHX42_001645</name>
</gene>
<keyword evidence="2" id="KW-1185">Reference proteome</keyword>